<evidence type="ECO:0000313" key="2">
    <source>
        <dbReference type="EMBL" id="ACZ08681.1"/>
    </source>
</evidence>
<keyword evidence="1" id="KW-1133">Transmembrane helix</keyword>
<dbReference type="AlphaFoldDB" id="D1AIZ3"/>
<dbReference type="HOGENOM" id="CLU_1784499_0_0_0"/>
<accession>D1AIZ3</accession>
<reference evidence="3" key="1">
    <citation type="submission" date="2009-09" db="EMBL/GenBank/DDBJ databases">
        <title>The complete chromosome of Sebaldella termitidis ATCC 33386.</title>
        <authorList>
            <consortium name="US DOE Joint Genome Institute (JGI-PGF)"/>
            <person name="Lucas S."/>
            <person name="Copeland A."/>
            <person name="Lapidus A."/>
            <person name="Glavina del Rio T."/>
            <person name="Dalin E."/>
            <person name="Tice H."/>
            <person name="Bruce D."/>
            <person name="Goodwin L."/>
            <person name="Pitluck S."/>
            <person name="Kyrpides N."/>
            <person name="Mavromatis K."/>
            <person name="Ivanova N."/>
            <person name="Mikhailova N."/>
            <person name="Sims D."/>
            <person name="Meincke L."/>
            <person name="Brettin T."/>
            <person name="Detter J.C."/>
            <person name="Han C."/>
            <person name="Larimer F."/>
            <person name="Land M."/>
            <person name="Hauser L."/>
            <person name="Markowitz V."/>
            <person name="Cheng J.F."/>
            <person name="Hugenholtz P."/>
            <person name="Woyke T."/>
            <person name="Wu D."/>
            <person name="Eisen J.A."/>
        </authorList>
    </citation>
    <scope>NUCLEOTIDE SEQUENCE [LARGE SCALE GENOMIC DNA]</scope>
    <source>
        <strain evidence="3">ATCC 33386 / NCTC 11300</strain>
    </source>
</reference>
<dbReference type="eggNOG" id="ENOG502ZSKN">
    <property type="taxonomic scope" value="Bacteria"/>
</dbReference>
<reference evidence="2 3" key="2">
    <citation type="journal article" date="2010" name="Stand. Genomic Sci.">
        <title>Complete genome sequence of Sebaldella termitidis type strain (NCTC 11300).</title>
        <authorList>
            <person name="Harmon-Smith M."/>
            <person name="Celia L."/>
            <person name="Chertkov O."/>
            <person name="Lapidus A."/>
            <person name="Copeland A."/>
            <person name="Glavina Del Rio T."/>
            <person name="Nolan M."/>
            <person name="Lucas S."/>
            <person name="Tice H."/>
            <person name="Cheng J.F."/>
            <person name="Han C."/>
            <person name="Detter J.C."/>
            <person name="Bruce D."/>
            <person name="Goodwin L."/>
            <person name="Pitluck S."/>
            <person name="Pati A."/>
            <person name="Liolios K."/>
            <person name="Ivanova N."/>
            <person name="Mavromatis K."/>
            <person name="Mikhailova N."/>
            <person name="Chen A."/>
            <person name="Palaniappan K."/>
            <person name="Land M."/>
            <person name="Hauser L."/>
            <person name="Chang Y.J."/>
            <person name="Jeffries C.D."/>
            <person name="Brettin T."/>
            <person name="Goker M."/>
            <person name="Beck B."/>
            <person name="Bristow J."/>
            <person name="Eisen J.A."/>
            <person name="Markowitz V."/>
            <person name="Hugenholtz P."/>
            <person name="Kyrpides N.C."/>
            <person name="Klenk H.P."/>
            <person name="Chen F."/>
        </authorList>
    </citation>
    <scope>NUCLEOTIDE SEQUENCE [LARGE SCALE GENOMIC DNA]</scope>
    <source>
        <strain evidence="3">ATCC 33386 / NCTC 11300</strain>
    </source>
</reference>
<protein>
    <submittedName>
        <fullName evidence="2">Uncharacterized protein</fullName>
    </submittedName>
</protein>
<evidence type="ECO:0000313" key="3">
    <source>
        <dbReference type="Proteomes" id="UP000000845"/>
    </source>
</evidence>
<dbReference type="Proteomes" id="UP000000845">
    <property type="component" value="Chromosome"/>
</dbReference>
<gene>
    <name evidence="2" type="ordered locus">Sterm_1823</name>
</gene>
<sequence length="146" mass="17183">MKKSKKKMTRETKIGILKFFIFIFIILCIFSAFVFFQGKRGRRLKRVTIEIQTEKLNNSIKIFKALEGKYPELAGKENNLRDIKTSKGVTFQEIYEDEEVFTLPRDIKNEIEETNIIRLVKDEKGGWYYDMAKGTIEANLPEKAYK</sequence>
<organism evidence="2 3">
    <name type="scientific">Sebaldella termitidis (strain ATCC 33386 / NCTC 11300)</name>
    <dbReference type="NCBI Taxonomy" id="526218"/>
    <lineage>
        <taxon>Bacteria</taxon>
        <taxon>Fusobacteriati</taxon>
        <taxon>Fusobacteriota</taxon>
        <taxon>Fusobacteriia</taxon>
        <taxon>Fusobacteriales</taxon>
        <taxon>Leptotrichiaceae</taxon>
        <taxon>Sebaldella</taxon>
    </lineage>
</organism>
<dbReference type="KEGG" id="str:Sterm_1823"/>
<dbReference type="EMBL" id="CP001739">
    <property type="protein sequence ID" value="ACZ08681.1"/>
    <property type="molecule type" value="Genomic_DNA"/>
</dbReference>
<feature type="transmembrane region" description="Helical" evidence="1">
    <location>
        <begin position="16"/>
        <end position="36"/>
    </location>
</feature>
<dbReference type="RefSeq" id="WP_012861275.1">
    <property type="nucleotide sequence ID" value="NC_013517.1"/>
</dbReference>
<evidence type="ECO:0000256" key="1">
    <source>
        <dbReference type="SAM" id="Phobius"/>
    </source>
</evidence>
<dbReference type="STRING" id="526218.Sterm_1823"/>
<proteinExistence type="predicted"/>
<keyword evidence="3" id="KW-1185">Reference proteome</keyword>
<keyword evidence="1" id="KW-0812">Transmembrane</keyword>
<keyword evidence="1" id="KW-0472">Membrane</keyword>
<name>D1AIZ3_SEBTE</name>